<gene>
    <name evidence="2" type="ORF">HGMM_OP2C307</name>
</gene>
<dbReference type="EMBL" id="AP011801">
    <property type="protein sequence ID" value="BAL58759.1"/>
    <property type="molecule type" value="Genomic_DNA"/>
</dbReference>
<reference evidence="2" key="1">
    <citation type="journal article" date="2005" name="Environ. Microbiol.">
        <title>Genetic and functional properties of uncultivated thermophilic crenarchaeotes from a subsurface gold mine as revealed by analysis of genome fragments.</title>
        <authorList>
            <person name="Nunoura T."/>
            <person name="Hirayama H."/>
            <person name="Takami H."/>
            <person name="Oida H."/>
            <person name="Nishi S."/>
            <person name="Shimamura S."/>
            <person name="Suzuki Y."/>
            <person name="Inagaki F."/>
            <person name="Takai K."/>
            <person name="Nealson K.H."/>
            <person name="Horikoshi K."/>
        </authorList>
    </citation>
    <scope>NUCLEOTIDE SEQUENCE</scope>
</reference>
<organism evidence="2">
    <name type="scientific">Acetithermum autotrophicum</name>
    <dbReference type="NCBI Taxonomy" id="1446466"/>
    <lineage>
        <taxon>Bacteria</taxon>
        <taxon>Candidatus Bipolaricaulota</taxon>
        <taxon>Candidatus Acetithermum</taxon>
    </lineage>
</organism>
<dbReference type="AlphaFoldDB" id="H5SRP2"/>
<keyword evidence="1" id="KW-0732">Signal</keyword>
<accession>H5SRP2</accession>
<proteinExistence type="predicted"/>
<name>H5SRP2_ACEAU</name>
<evidence type="ECO:0000256" key="1">
    <source>
        <dbReference type="SAM" id="SignalP"/>
    </source>
</evidence>
<reference evidence="2" key="2">
    <citation type="journal article" date="2012" name="PLoS ONE">
        <title>A Deeply Branching Thermophilic Bacterium with an Ancient Acetyl-CoA Pathway Dominates a Subsurface Ecosystem.</title>
        <authorList>
            <person name="Takami H."/>
            <person name="Noguchi H."/>
            <person name="Takaki Y."/>
            <person name="Uchiyama I."/>
            <person name="Toyoda A."/>
            <person name="Nishi S."/>
            <person name="Chee G.-J."/>
            <person name="Arai W."/>
            <person name="Nunoura T."/>
            <person name="Itoh T."/>
            <person name="Hattori M."/>
            <person name="Takai K."/>
        </authorList>
    </citation>
    <scope>NUCLEOTIDE SEQUENCE</scope>
</reference>
<feature type="signal peptide" evidence="1">
    <location>
        <begin position="1"/>
        <end position="21"/>
    </location>
</feature>
<feature type="chain" id="PRO_5003597797" evidence="1">
    <location>
        <begin position="22"/>
        <end position="168"/>
    </location>
</feature>
<protein>
    <submittedName>
        <fullName evidence="2">Uncharacterized protein</fullName>
    </submittedName>
</protein>
<evidence type="ECO:0000313" key="2">
    <source>
        <dbReference type="EMBL" id="BAL58759.1"/>
    </source>
</evidence>
<sequence length="168" mass="17805">MTRTFVLVGILVGLAAVPLTAQGLPSTDLSQYRTVGIGLQAPCVISVRFWLMENFAVEANAFVISMGGFTSGCAAGKLLLRLADTDLFDFYTVLEANLHIGDYWVGGVGDIAVKGGMELSILPSLAINLEFGEAFFFGPEGAGATPAVSLGLHYYFVRTPAPQPTEQP</sequence>